<feature type="transmembrane region" description="Helical" evidence="1">
    <location>
        <begin position="12"/>
        <end position="35"/>
    </location>
</feature>
<name>A0A1I4QZE0_ECTMO</name>
<evidence type="ECO:0000313" key="3">
    <source>
        <dbReference type="Proteomes" id="UP000199556"/>
    </source>
</evidence>
<keyword evidence="1" id="KW-0472">Membrane</keyword>
<reference evidence="2 3" key="1">
    <citation type="submission" date="2016-10" db="EMBL/GenBank/DDBJ databases">
        <authorList>
            <person name="de Groot N.N."/>
        </authorList>
    </citation>
    <scope>NUCLEOTIDE SEQUENCE [LARGE SCALE GENOMIC DNA]</scope>
    <source>
        <strain evidence="2 3">DSM 4180</strain>
    </source>
</reference>
<protein>
    <submittedName>
        <fullName evidence="2">TIGR00645 family protein</fullName>
    </submittedName>
</protein>
<gene>
    <name evidence="2" type="ORF">SAMN05421721_10625</name>
</gene>
<dbReference type="STRING" id="195064.SAMN05421721_10625"/>
<keyword evidence="1" id="KW-1133">Transmembrane helix</keyword>
<accession>A0A1I4QZE0</accession>
<dbReference type="AlphaFoldDB" id="A0A1I4QZE0"/>
<dbReference type="EMBL" id="FOUO01000006">
    <property type="protein sequence ID" value="SFM45409.1"/>
    <property type="molecule type" value="Genomic_DNA"/>
</dbReference>
<organism evidence="2 3">
    <name type="scientific">Ectothiorhodospira mobilis</name>
    <dbReference type="NCBI Taxonomy" id="195064"/>
    <lineage>
        <taxon>Bacteria</taxon>
        <taxon>Pseudomonadati</taxon>
        <taxon>Pseudomonadota</taxon>
        <taxon>Gammaproteobacteria</taxon>
        <taxon>Chromatiales</taxon>
        <taxon>Ectothiorhodospiraceae</taxon>
        <taxon>Ectothiorhodospira</taxon>
    </lineage>
</organism>
<proteinExistence type="predicted"/>
<evidence type="ECO:0000313" key="2">
    <source>
        <dbReference type="EMBL" id="SFM45409.1"/>
    </source>
</evidence>
<evidence type="ECO:0000256" key="1">
    <source>
        <dbReference type="SAM" id="Phobius"/>
    </source>
</evidence>
<sequence>MERFIERLIYASRWLMAPIYFVLSFVLIALGINFFQEIFISCPIS</sequence>
<dbReference type="Proteomes" id="UP000199556">
    <property type="component" value="Unassembled WGS sequence"/>
</dbReference>
<keyword evidence="1" id="KW-0812">Transmembrane</keyword>
<keyword evidence="3" id="KW-1185">Reference proteome</keyword>